<dbReference type="OrthoDB" id="8565152at2"/>
<evidence type="ECO:0000313" key="2">
    <source>
        <dbReference type="EMBL" id="PXX46748.1"/>
    </source>
</evidence>
<keyword evidence="2" id="KW-0966">Cell projection</keyword>
<reference evidence="2 3" key="1">
    <citation type="submission" date="2018-05" db="EMBL/GenBank/DDBJ databases">
        <title>Genomic Encyclopedia of Type Strains, Phase IV (KMG-IV): sequencing the most valuable type-strain genomes for metagenomic binning, comparative biology and taxonomic classification.</title>
        <authorList>
            <person name="Goeker M."/>
        </authorList>
    </citation>
    <scope>NUCLEOTIDE SEQUENCE [LARGE SCALE GENOMIC DNA]</scope>
    <source>
        <strain evidence="2 3">DSM 19792</strain>
    </source>
</reference>
<dbReference type="Gene3D" id="3.30.160.170">
    <property type="entry name" value="FlaG-like"/>
    <property type="match status" value="1"/>
</dbReference>
<feature type="compositionally biased region" description="Polar residues" evidence="1">
    <location>
        <begin position="1"/>
        <end position="11"/>
    </location>
</feature>
<dbReference type="EMBL" id="QJKB01000001">
    <property type="protein sequence ID" value="PXX46748.1"/>
    <property type="molecule type" value="Genomic_DNA"/>
</dbReference>
<name>A0A318JB27_9BURK</name>
<dbReference type="PANTHER" id="PTHR37166">
    <property type="entry name" value="PROTEIN FLAG"/>
    <property type="match status" value="1"/>
</dbReference>
<dbReference type="Proteomes" id="UP000247792">
    <property type="component" value="Unassembled WGS sequence"/>
</dbReference>
<dbReference type="InterPro" id="IPR035924">
    <property type="entry name" value="FlaG-like_sf"/>
</dbReference>
<feature type="compositionally biased region" description="Low complexity" evidence="1">
    <location>
        <begin position="22"/>
        <end position="36"/>
    </location>
</feature>
<evidence type="ECO:0000313" key="3">
    <source>
        <dbReference type="Proteomes" id="UP000247792"/>
    </source>
</evidence>
<dbReference type="InterPro" id="IPR005186">
    <property type="entry name" value="FlaG"/>
</dbReference>
<organism evidence="2 3">
    <name type="scientific">Undibacterium pigrum</name>
    <dbReference type="NCBI Taxonomy" id="401470"/>
    <lineage>
        <taxon>Bacteria</taxon>
        <taxon>Pseudomonadati</taxon>
        <taxon>Pseudomonadota</taxon>
        <taxon>Betaproteobacteria</taxon>
        <taxon>Burkholderiales</taxon>
        <taxon>Oxalobacteraceae</taxon>
        <taxon>Undibacterium</taxon>
    </lineage>
</organism>
<feature type="region of interest" description="Disordered" evidence="1">
    <location>
        <begin position="1"/>
        <end position="49"/>
    </location>
</feature>
<protein>
    <submittedName>
        <fullName evidence="2">Flagellar protein FlaG</fullName>
    </submittedName>
</protein>
<evidence type="ECO:0000256" key="1">
    <source>
        <dbReference type="SAM" id="MobiDB-lite"/>
    </source>
</evidence>
<dbReference type="RefSeq" id="WP_110253199.1">
    <property type="nucleotide sequence ID" value="NZ_QJKB01000001.1"/>
</dbReference>
<keyword evidence="2" id="KW-0282">Flagellum</keyword>
<proteinExistence type="predicted"/>
<keyword evidence="3" id="KW-1185">Reference proteome</keyword>
<accession>A0A318JB27</accession>
<keyword evidence="2" id="KW-0969">Cilium</keyword>
<dbReference type="PANTHER" id="PTHR37166:SF1">
    <property type="entry name" value="PROTEIN FLAG"/>
    <property type="match status" value="1"/>
</dbReference>
<feature type="compositionally biased region" description="Polar residues" evidence="1">
    <location>
        <begin position="37"/>
        <end position="46"/>
    </location>
</feature>
<gene>
    <name evidence="2" type="ORF">DFR42_101323</name>
</gene>
<dbReference type="AlphaFoldDB" id="A0A318JB27"/>
<dbReference type="Pfam" id="PF03646">
    <property type="entry name" value="FlaG"/>
    <property type="match status" value="1"/>
</dbReference>
<dbReference type="SUPFAM" id="SSF160214">
    <property type="entry name" value="FlaG-like"/>
    <property type="match status" value="1"/>
</dbReference>
<comment type="caution">
    <text evidence="2">The sequence shown here is derived from an EMBL/GenBank/DDBJ whole genome shotgun (WGS) entry which is preliminary data.</text>
</comment>
<sequence length="125" mass="13090">MDVLSITSSSPGAPVSDRLSNAAPAPQIAQSAAPLQTANPVRSAGQSAKAASADDINKAVAEINKSIQVSSQNLEFSVDNDAKEVVVKIVDQQTKQVIRQIPTEEALEIAKSLDKLQGLLIKQTA</sequence>